<evidence type="ECO:0000256" key="1">
    <source>
        <dbReference type="ARBA" id="ARBA00022603"/>
    </source>
</evidence>
<dbReference type="SUPFAM" id="SSF48452">
    <property type="entry name" value="TPR-like"/>
    <property type="match status" value="1"/>
</dbReference>
<dbReference type="EnsemblMetazoa" id="XM_014391594.2">
    <property type="protein sequence ID" value="XP_014247080.1"/>
    <property type="gene ID" value="LOC106665273"/>
</dbReference>
<dbReference type="PROSITE" id="PS50865">
    <property type="entry name" value="ZF_MYND_2"/>
    <property type="match status" value="1"/>
</dbReference>
<evidence type="ECO:0000259" key="8">
    <source>
        <dbReference type="PROSITE" id="PS50865"/>
    </source>
</evidence>
<dbReference type="Proteomes" id="UP000494040">
    <property type="component" value="Unassembled WGS sequence"/>
</dbReference>
<dbReference type="Pfam" id="PF00856">
    <property type="entry name" value="SET"/>
    <property type="match status" value="1"/>
</dbReference>
<dbReference type="GO" id="GO:0008276">
    <property type="term" value="F:protein methyltransferase activity"/>
    <property type="evidence" value="ECO:0007669"/>
    <property type="project" value="UniProtKB-ARBA"/>
</dbReference>
<dbReference type="OrthoDB" id="5945798at2759"/>
<keyword evidence="4" id="KW-0479">Metal-binding</keyword>
<feature type="domain" description="MYND-type" evidence="8">
    <location>
        <begin position="269"/>
        <end position="308"/>
    </location>
</feature>
<dbReference type="Gene3D" id="1.25.40.10">
    <property type="entry name" value="Tetratricopeptide repeat domain"/>
    <property type="match status" value="1"/>
</dbReference>
<reference evidence="9" key="1">
    <citation type="submission" date="2022-01" db="UniProtKB">
        <authorList>
            <consortium name="EnsemblMetazoa"/>
        </authorList>
    </citation>
    <scope>IDENTIFICATION</scope>
</reference>
<dbReference type="Gene3D" id="2.170.270.10">
    <property type="entry name" value="SET domain"/>
    <property type="match status" value="1"/>
</dbReference>
<keyword evidence="1" id="KW-0489">Methyltransferase</keyword>
<dbReference type="InterPro" id="IPR001214">
    <property type="entry name" value="SET_dom"/>
</dbReference>
<keyword evidence="5 7" id="KW-0863">Zinc-finger</keyword>
<keyword evidence="3" id="KW-0949">S-adenosyl-L-methionine</keyword>
<dbReference type="GO" id="GO:0005634">
    <property type="term" value="C:nucleus"/>
    <property type="evidence" value="ECO:0007669"/>
    <property type="project" value="TreeGrafter"/>
</dbReference>
<dbReference type="RefSeq" id="XP_014247080.1">
    <property type="nucleotide sequence ID" value="XM_014391594.2"/>
</dbReference>
<dbReference type="PANTHER" id="PTHR46165">
    <property type="entry name" value="SET AND MYND DOMAIN-CONTAINING PROTEIN 4"/>
    <property type="match status" value="1"/>
</dbReference>
<dbReference type="AlphaFoldDB" id="A0A8I6RIR1"/>
<dbReference type="GeneID" id="106665273"/>
<evidence type="ECO:0000256" key="4">
    <source>
        <dbReference type="ARBA" id="ARBA00022723"/>
    </source>
</evidence>
<evidence type="ECO:0000313" key="10">
    <source>
        <dbReference type="Proteomes" id="UP000494040"/>
    </source>
</evidence>
<evidence type="ECO:0000256" key="5">
    <source>
        <dbReference type="ARBA" id="ARBA00022771"/>
    </source>
</evidence>
<dbReference type="GO" id="GO:0005737">
    <property type="term" value="C:cytoplasm"/>
    <property type="evidence" value="ECO:0007669"/>
    <property type="project" value="TreeGrafter"/>
</dbReference>
<dbReference type="InterPro" id="IPR046341">
    <property type="entry name" value="SET_dom_sf"/>
</dbReference>
<dbReference type="PROSITE" id="PS01360">
    <property type="entry name" value="ZF_MYND_1"/>
    <property type="match status" value="1"/>
</dbReference>
<sequence>MAPETPLERACVLFSTFVYDSKLEEQLTRAPSVGDMVAQFYQLMSLSGVFPKQNHPSKKSNNNSVASRTKGNRYYSEKDYMKALELYTRAVGEAQNNSAELALAYANRSAVTFCLEEYEDSIVDVERALSGKYPQMLRVKLLERKGRSLVFLRSYRKAVATFEEALQALEYSKIPNKQRSNFRTSIELEIAEIRDKCDDVINRVPAVMPKLTHPPSDCIECASNAVDIDYMPGMGRMVVAATDIYPGDVIAIERPYVSSVLAKEYLLFCYMCKKRCHSLIPCLNCPQVFFCNENCRNSSWNESHRVECDILLTLHKQGYNKLALLALHILLKMTNQGDGLREYVYNEHKLHSVKSPKLRGFKDGKYSCNKYSTYHLETNFGLRSWDDDTFSRVVGACCMLHVLKQTSYFDAVKESRDEKLLFRPNMYPDLTQVESIVGAILLKYLFIVSCNAHEVSETRIITKPEVSSEIAEIGAALYPFLSLINHSCDPNVVRTIHDGDLAVLTAIQFIKNGEQFLIYRFLTTTDIIMESMALI</sequence>
<evidence type="ECO:0000256" key="3">
    <source>
        <dbReference type="ARBA" id="ARBA00022691"/>
    </source>
</evidence>
<organism evidence="9 10">
    <name type="scientific">Cimex lectularius</name>
    <name type="common">Bed bug</name>
    <name type="synonym">Acanthia lectularia</name>
    <dbReference type="NCBI Taxonomy" id="79782"/>
    <lineage>
        <taxon>Eukaryota</taxon>
        <taxon>Metazoa</taxon>
        <taxon>Ecdysozoa</taxon>
        <taxon>Arthropoda</taxon>
        <taxon>Hexapoda</taxon>
        <taxon>Insecta</taxon>
        <taxon>Pterygota</taxon>
        <taxon>Neoptera</taxon>
        <taxon>Paraneoptera</taxon>
        <taxon>Hemiptera</taxon>
        <taxon>Heteroptera</taxon>
        <taxon>Panheteroptera</taxon>
        <taxon>Cimicomorpha</taxon>
        <taxon>Cimicidae</taxon>
        <taxon>Cimex</taxon>
    </lineage>
</organism>
<evidence type="ECO:0000256" key="7">
    <source>
        <dbReference type="PROSITE-ProRule" id="PRU00134"/>
    </source>
</evidence>
<evidence type="ECO:0000313" key="9">
    <source>
        <dbReference type="EnsemblMetazoa" id="XP_014247080.1"/>
    </source>
</evidence>
<evidence type="ECO:0000256" key="2">
    <source>
        <dbReference type="ARBA" id="ARBA00022679"/>
    </source>
</evidence>
<dbReference type="SUPFAM" id="SSF82199">
    <property type="entry name" value="SET domain"/>
    <property type="match status" value="1"/>
</dbReference>
<dbReference type="InterPro" id="IPR011990">
    <property type="entry name" value="TPR-like_helical_dom_sf"/>
</dbReference>
<keyword evidence="6" id="KW-0862">Zinc</keyword>
<dbReference type="InterPro" id="IPR002893">
    <property type="entry name" value="Znf_MYND"/>
</dbReference>
<protein>
    <recommendedName>
        <fullName evidence="8">MYND-type domain-containing protein</fullName>
    </recommendedName>
</protein>
<dbReference type="GO" id="GO:0008270">
    <property type="term" value="F:zinc ion binding"/>
    <property type="evidence" value="ECO:0007669"/>
    <property type="project" value="UniProtKB-KW"/>
</dbReference>
<dbReference type="InterPro" id="IPR052097">
    <property type="entry name" value="SET-MYND_domain_protein"/>
</dbReference>
<name>A0A8I6RIR1_CIMLE</name>
<dbReference type="GO" id="GO:0008170">
    <property type="term" value="F:N-methyltransferase activity"/>
    <property type="evidence" value="ECO:0007669"/>
    <property type="project" value="UniProtKB-ARBA"/>
</dbReference>
<dbReference type="SUPFAM" id="SSF144232">
    <property type="entry name" value="HIT/MYND zinc finger-like"/>
    <property type="match status" value="1"/>
</dbReference>
<dbReference type="GO" id="GO:0042826">
    <property type="term" value="F:histone deacetylase binding"/>
    <property type="evidence" value="ECO:0007669"/>
    <property type="project" value="TreeGrafter"/>
</dbReference>
<keyword evidence="2" id="KW-0808">Transferase</keyword>
<dbReference type="GO" id="GO:0008757">
    <property type="term" value="F:S-adenosylmethionine-dependent methyltransferase activity"/>
    <property type="evidence" value="ECO:0007669"/>
    <property type="project" value="UniProtKB-ARBA"/>
</dbReference>
<dbReference type="GO" id="GO:0032259">
    <property type="term" value="P:methylation"/>
    <property type="evidence" value="ECO:0007669"/>
    <property type="project" value="UniProtKB-KW"/>
</dbReference>
<dbReference type="PANTHER" id="PTHR46165:SF6">
    <property type="entry name" value="SET AND MYND DOMAIN-CONTAINING PROTEIN 4-LIKE PROTEIN"/>
    <property type="match status" value="1"/>
</dbReference>
<keyword evidence="10" id="KW-1185">Reference proteome</keyword>
<dbReference type="Pfam" id="PF01753">
    <property type="entry name" value="zf-MYND"/>
    <property type="match status" value="1"/>
</dbReference>
<evidence type="ECO:0000256" key="6">
    <source>
        <dbReference type="ARBA" id="ARBA00022833"/>
    </source>
</evidence>
<proteinExistence type="predicted"/>
<accession>A0A8I6RIR1</accession>